<dbReference type="InterPro" id="IPR050439">
    <property type="entry name" value="ADAMTS_ADAMTS-like"/>
</dbReference>
<keyword evidence="18" id="KW-1185">Reference proteome</keyword>
<evidence type="ECO:0000256" key="4">
    <source>
        <dbReference type="ARBA" id="ARBA00022723"/>
    </source>
</evidence>
<dbReference type="InterPro" id="IPR041645">
    <property type="entry name" value="ADAMTS_CR_2"/>
</dbReference>
<dbReference type="Gene3D" id="3.40.390.10">
    <property type="entry name" value="Collagenase (Catalytic Domain)"/>
    <property type="match status" value="1"/>
</dbReference>
<evidence type="ECO:0000256" key="11">
    <source>
        <dbReference type="ARBA" id="ARBA00023180"/>
    </source>
</evidence>
<dbReference type="GO" id="GO:0005576">
    <property type="term" value="C:extracellular region"/>
    <property type="evidence" value="ECO:0007669"/>
    <property type="project" value="UniProtKB-SubCell"/>
</dbReference>
<comment type="subcellular location">
    <subcellularLocation>
        <location evidence="1">Secreted</location>
    </subcellularLocation>
</comment>
<evidence type="ECO:0000256" key="15">
    <source>
        <dbReference type="PROSITE-ProRule" id="PRU00276"/>
    </source>
</evidence>
<dbReference type="FunFam" id="2.20.100.10:FF:000005">
    <property type="entry name" value="ADAM metallopeptidase with thrombospondin type 1 motif 9"/>
    <property type="match status" value="1"/>
</dbReference>
<evidence type="ECO:0000313" key="18">
    <source>
        <dbReference type="Proteomes" id="UP000001593"/>
    </source>
</evidence>
<feature type="disulfide bond" evidence="14">
    <location>
        <begin position="308"/>
        <end position="320"/>
    </location>
</feature>
<dbReference type="GO" id="GO:0006508">
    <property type="term" value="P:proteolysis"/>
    <property type="evidence" value="ECO:0000318"/>
    <property type="project" value="GO_Central"/>
</dbReference>
<evidence type="ECO:0000256" key="14">
    <source>
        <dbReference type="PIRSR" id="PIRSR613273-3"/>
    </source>
</evidence>
<evidence type="ECO:0000256" key="10">
    <source>
        <dbReference type="ARBA" id="ARBA00023157"/>
    </source>
</evidence>
<dbReference type="Pfam" id="PF13574">
    <property type="entry name" value="Reprolysin_2"/>
    <property type="match status" value="1"/>
</dbReference>
<dbReference type="PROSITE" id="PS50215">
    <property type="entry name" value="ADAM_MEPRO"/>
    <property type="match status" value="1"/>
</dbReference>
<keyword evidence="11" id="KW-0325">Glycoprotein</keyword>
<feature type="binding site" evidence="13 15">
    <location>
        <position position="115"/>
    </location>
    <ligand>
        <name>Zn(2+)</name>
        <dbReference type="ChEBI" id="CHEBI:29105"/>
        <note>catalytic</note>
    </ligand>
</feature>
<feature type="disulfide bond" evidence="14">
    <location>
        <begin position="234"/>
        <end position="265"/>
    </location>
</feature>
<proteinExistence type="predicted"/>
<dbReference type="Pfam" id="PF00090">
    <property type="entry name" value="TSP_1"/>
    <property type="match status" value="1"/>
</dbReference>
<dbReference type="Pfam" id="PF19030">
    <property type="entry name" value="TSP1_ADAMTS"/>
    <property type="match status" value="2"/>
</dbReference>
<dbReference type="SMART" id="SM00608">
    <property type="entry name" value="ACR"/>
    <property type="match status" value="1"/>
</dbReference>
<keyword evidence="9" id="KW-0482">Metalloprotease</keyword>
<evidence type="ECO:0000256" key="3">
    <source>
        <dbReference type="ARBA" id="ARBA00022670"/>
    </source>
</evidence>
<dbReference type="InterPro" id="IPR006586">
    <property type="entry name" value="ADAM_Cys-rich"/>
</dbReference>
<evidence type="ECO:0000256" key="13">
    <source>
        <dbReference type="PIRSR" id="PIRSR613273-2"/>
    </source>
</evidence>
<dbReference type="EMBL" id="DS469672">
    <property type="protein sequence ID" value="EDO36366.1"/>
    <property type="molecule type" value="Genomic_DNA"/>
</dbReference>
<feature type="disulfide bond" evidence="14">
    <location>
        <begin position="297"/>
        <end position="336"/>
    </location>
</feature>
<organism evidence="17 18">
    <name type="scientific">Nematostella vectensis</name>
    <name type="common">Starlet sea anemone</name>
    <dbReference type="NCBI Taxonomy" id="45351"/>
    <lineage>
        <taxon>Eukaryota</taxon>
        <taxon>Metazoa</taxon>
        <taxon>Cnidaria</taxon>
        <taxon>Anthozoa</taxon>
        <taxon>Hexacorallia</taxon>
        <taxon>Actiniaria</taxon>
        <taxon>Edwardsiidae</taxon>
        <taxon>Nematostella</taxon>
    </lineage>
</organism>
<dbReference type="GO" id="GO:0046872">
    <property type="term" value="F:metal ion binding"/>
    <property type="evidence" value="ECO:0007669"/>
    <property type="project" value="UniProtKB-KW"/>
</dbReference>
<evidence type="ECO:0000256" key="6">
    <source>
        <dbReference type="ARBA" id="ARBA00022737"/>
    </source>
</evidence>
<dbReference type="PANTHER" id="PTHR13723">
    <property type="entry name" value="ADAMTS A DISINTEGRIN AND METALLOPROTEASE WITH THROMBOSPONDIN MOTIFS PROTEASE"/>
    <property type="match status" value="1"/>
</dbReference>
<feature type="disulfide bond" evidence="14">
    <location>
        <begin position="259"/>
        <end position="270"/>
    </location>
</feature>
<keyword evidence="8 13" id="KW-0862">Zinc</keyword>
<evidence type="ECO:0000256" key="5">
    <source>
        <dbReference type="ARBA" id="ARBA00022729"/>
    </source>
</evidence>
<feature type="disulfide bond" evidence="14">
    <location>
        <begin position="90"/>
        <end position="184"/>
    </location>
</feature>
<dbReference type="Gene3D" id="2.20.100.10">
    <property type="entry name" value="Thrombospondin type-1 (TSP1) repeat"/>
    <property type="match status" value="3"/>
</dbReference>
<feature type="binding site" evidence="13">
    <location>
        <position position="64"/>
    </location>
    <ligand>
        <name>Ca(2+)</name>
        <dbReference type="ChEBI" id="CHEBI:29108"/>
        <label>1</label>
    </ligand>
</feature>
<evidence type="ECO:0000256" key="9">
    <source>
        <dbReference type="ARBA" id="ARBA00023049"/>
    </source>
</evidence>
<dbReference type="PROSITE" id="PS50092">
    <property type="entry name" value="TSP1"/>
    <property type="match status" value="3"/>
</dbReference>
<keyword evidence="10 14" id="KW-1015">Disulfide bond</keyword>
<comment type="caution">
    <text evidence="15">Lacks conserved residue(s) required for the propagation of feature annotation.</text>
</comment>
<dbReference type="PhylomeDB" id="A7SIV0"/>
<dbReference type="InParanoid" id="A7SIV0"/>
<feature type="binding site" evidence="13">
    <location>
        <position position="189"/>
    </location>
    <ligand>
        <name>Ca(2+)</name>
        <dbReference type="ChEBI" id="CHEBI:29108"/>
        <label>1</label>
    </ligand>
</feature>
<dbReference type="InterPro" id="IPR000884">
    <property type="entry name" value="TSP1_rpt"/>
</dbReference>
<feature type="binding site" evidence="13">
    <location>
        <position position="184"/>
    </location>
    <ligand>
        <name>Ca(2+)</name>
        <dbReference type="ChEBI" id="CHEBI:29108"/>
        <label>1</label>
    </ligand>
</feature>
<sequence>MAQTNCHKTRQVFLGGSAGDIKIHLVVVGITLNIGGFGYGSSATSGERLSALGKWASTNLPTDDSNAAHPDVIVLISSISGGLAGAGSICSGLGKTVSGDIGLQTAVIIAHEVAHALGVGHDGASSRLDCPNGKFVMSTATAGGLDAFKFSPCSREQIQAILSPFHIVTTPKYTYTIHKTPNKCTELNDTPGNIVHYPSSWHDKLPGHIYDRNKQCQMQYGSTYRQCEPKLSDCGSLFCTENGATCPSNVAPPLDGTYCGLRKWCIAGECVDDGLSGPINGGWSDWPADYSTCSYTCGGGVQWKTRTCTNPKPARGGADCVGSSRGHCRVCNSVQCPSGSETFREQQCKAKNSGYVPYFDSSKKCRLLCRYGNALYEEGQVKDGTRCNSERDNKDVCIQGVCKSLSLSFFCHSLSEGCDGVLGSGQHVDRCGMEIVMEIVTRVRSSLAHTHNRVQVGVIYRHEDNRYQDTIDLPGLTNAQLGLFMVASHRYTTGIPHDKIPLSHQYPWTDKRSTRAFHGGKYQRYPIDAPQASHRYTTGIPHDKIPLSHQYPWTDKRSTRALSVSGESQVTWKYLIAGQTSVSNSGVQWKTGPWSACSKACGPGSQERDVACVRIDDGTYVRDSVCAGAKPVTSQDCETATCTPAGTRRNGVHALLPVVECSQTCAGGQQTRTVSCKQKDLDGVYQSLADFHCHHAIKPPPKQVCNSDLSCFNFLGCYRDVNRPLGTLIADFRAQIDCNDMSKTIAQCEAKVLTQSMPREGGIRFQKNRAQK</sequence>
<dbReference type="GO" id="GO:0030198">
    <property type="term" value="P:extracellular matrix organization"/>
    <property type="evidence" value="ECO:0000318"/>
    <property type="project" value="GO_Central"/>
</dbReference>
<dbReference type="Pfam" id="PF17771">
    <property type="entry name" value="ADAMTS_CR_2"/>
    <property type="match status" value="1"/>
</dbReference>
<evidence type="ECO:0000256" key="8">
    <source>
        <dbReference type="ARBA" id="ARBA00022833"/>
    </source>
</evidence>
<comment type="cofactor">
    <cofactor evidence="13">
        <name>Zn(2+)</name>
        <dbReference type="ChEBI" id="CHEBI:29105"/>
    </cofactor>
    <text evidence="13">Binds 1 zinc ion per subunit.</text>
</comment>
<gene>
    <name evidence="17" type="ORF">NEMVEDRAFT_v1g212948</name>
</gene>
<evidence type="ECO:0000313" key="17">
    <source>
        <dbReference type="EMBL" id="EDO36366.1"/>
    </source>
</evidence>
<feature type="binding site" evidence="13">
    <location>
        <position position="64"/>
    </location>
    <ligand>
        <name>Ca(2+)</name>
        <dbReference type="ChEBI" id="CHEBI:29108"/>
        <label>2</label>
    </ligand>
</feature>
<dbReference type="HOGENOM" id="CLU_362197_0_0_1"/>
<keyword evidence="6" id="KW-0677">Repeat</keyword>
<evidence type="ECO:0000256" key="1">
    <source>
        <dbReference type="ARBA" id="ARBA00004613"/>
    </source>
</evidence>
<accession>A7SIV0</accession>
<dbReference type="AlphaFoldDB" id="A7SIV0"/>
<feature type="disulfide bond" evidence="14">
    <location>
        <begin position="216"/>
        <end position="239"/>
    </location>
</feature>
<dbReference type="SUPFAM" id="SSF82895">
    <property type="entry name" value="TSP-1 type 1 repeat"/>
    <property type="match status" value="3"/>
</dbReference>
<dbReference type="InterPro" id="IPR024079">
    <property type="entry name" value="MetalloPept_cat_dom_sf"/>
</dbReference>
<dbReference type="GO" id="GO:0004222">
    <property type="term" value="F:metalloendopeptidase activity"/>
    <property type="evidence" value="ECO:0000318"/>
    <property type="project" value="GO_Central"/>
</dbReference>
<dbReference type="Gene3D" id="3.40.1620.60">
    <property type="match status" value="1"/>
</dbReference>
<keyword evidence="5" id="KW-0732">Signal</keyword>
<feature type="disulfide bond" evidence="14">
    <location>
        <begin position="227"/>
        <end position="246"/>
    </location>
</feature>
<dbReference type="eggNOG" id="KOG3538">
    <property type="taxonomic scope" value="Eukaryota"/>
</dbReference>
<evidence type="ECO:0000256" key="12">
    <source>
        <dbReference type="PIRSR" id="PIRSR613273-1"/>
    </source>
</evidence>
<evidence type="ECO:0000256" key="7">
    <source>
        <dbReference type="ARBA" id="ARBA00022801"/>
    </source>
</evidence>
<evidence type="ECO:0000256" key="2">
    <source>
        <dbReference type="ARBA" id="ARBA00022525"/>
    </source>
</evidence>
<dbReference type="SUPFAM" id="SSF55486">
    <property type="entry name" value="Metalloproteases ('zincins'), catalytic domain"/>
    <property type="match status" value="1"/>
</dbReference>
<name>A7SIV0_NEMVE</name>
<keyword evidence="3" id="KW-0645">Protease</keyword>
<dbReference type="SMART" id="SM00209">
    <property type="entry name" value="TSP1"/>
    <property type="match status" value="2"/>
</dbReference>
<feature type="binding site" evidence="13">
    <location>
        <position position="71"/>
    </location>
    <ligand>
        <name>Ca(2+)</name>
        <dbReference type="ChEBI" id="CHEBI:29108"/>
        <label>1</label>
    </ligand>
</feature>
<feature type="domain" description="Peptidase M12B" evidence="16">
    <location>
        <begin position="1"/>
        <end position="163"/>
    </location>
</feature>
<feature type="disulfide bond" evidence="14">
    <location>
        <begin position="293"/>
        <end position="331"/>
    </location>
</feature>
<dbReference type="Proteomes" id="UP000001593">
    <property type="component" value="Unassembled WGS sequence"/>
</dbReference>
<keyword evidence="7" id="KW-0378">Hydrolase</keyword>
<keyword evidence="4 13" id="KW-0479">Metal-binding</keyword>
<dbReference type="InterPro" id="IPR013273">
    <property type="entry name" value="ADAMTS/ADAMTS-like"/>
</dbReference>
<dbReference type="InterPro" id="IPR036383">
    <property type="entry name" value="TSP1_rpt_sf"/>
</dbReference>
<evidence type="ECO:0000259" key="16">
    <source>
        <dbReference type="PROSITE" id="PS50215"/>
    </source>
</evidence>
<feature type="active site" evidence="12 15">
    <location>
        <position position="112"/>
    </location>
</feature>
<reference evidence="17" key="1">
    <citation type="journal article" date="2007" name="Science">
        <title>Sea anemone genome reveals ancestral eumetazoan gene repertoire and genomic organization.</title>
        <authorList>
            <person name="Putnam N.H."/>
            <person name="Srivastava M."/>
            <person name="Hellsten U."/>
            <person name="Dirks B."/>
            <person name="Chapman J."/>
            <person name="Salamov A."/>
            <person name="Terry A."/>
            <person name="Shapiro H."/>
            <person name="Lindquist E."/>
            <person name="Kapitonov V.V."/>
            <person name="Jurka J."/>
            <person name="Genikhovich G."/>
            <person name="Grigoriev I.V."/>
            <person name="Lucas S.M."/>
            <person name="Steele R.E."/>
            <person name="Finnerty J.R."/>
            <person name="Technau U."/>
            <person name="Martindale M.Q."/>
            <person name="Rokhsar D.S."/>
        </authorList>
    </citation>
    <scope>NUCLEOTIDE SEQUENCE [LARGE SCALE GENOMIC DNA]</scope>
    <source>
        <strain evidence="17">CH2 x CH6</strain>
    </source>
</reference>
<feature type="binding site" evidence="13 15">
    <location>
        <position position="111"/>
    </location>
    <ligand>
        <name>Zn(2+)</name>
        <dbReference type="ChEBI" id="CHEBI:29105"/>
        <note>catalytic</note>
    </ligand>
</feature>
<dbReference type="PANTHER" id="PTHR13723:SF200">
    <property type="entry name" value="ADAM METALLOPEPTIDASE WITH THROMBOSPONDIN TYPE 1 MOTIF B, ISOFORM B"/>
    <property type="match status" value="1"/>
</dbReference>
<feature type="binding site" evidence="13">
    <location>
        <position position="189"/>
    </location>
    <ligand>
        <name>Ca(2+)</name>
        <dbReference type="ChEBI" id="CHEBI:29108"/>
        <label>2</label>
    </ligand>
</feature>
<protein>
    <recommendedName>
        <fullName evidence="16">Peptidase M12B domain-containing protein</fullName>
    </recommendedName>
</protein>
<dbReference type="PRINTS" id="PR01857">
    <property type="entry name" value="ADAMTSFAMILY"/>
</dbReference>
<dbReference type="InterPro" id="IPR001590">
    <property type="entry name" value="Peptidase_M12B"/>
</dbReference>
<feature type="binding site" evidence="13 15">
    <location>
        <position position="121"/>
    </location>
    <ligand>
        <name>Zn(2+)</name>
        <dbReference type="ChEBI" id="CHEBI:29105"/>
        <note>catalytic</note>
    </ligand>
</feature>
<dbReference type="GO" id="GO:0031012">
    <property type="term" value="C:extracellular matrix"/>
    <property type="evidence" value="ECO:0000318"/>
    <property type="project" value="GO_Central"/>
</dbReference>
<keyword evidence="2" id="KW-0964">Secreted</keyword>
<keyword evidence="13" id="KW-0106">Calcium</keyword>